<dbReference type="CDD" id="cd06579">
    <property type="entry name" value="TM_PBP1_transp_AraH_like"/>
    <property type="match status" value="1"/>
</dbReference>
<feature type="transmembrane region" description="Helical" evidence="11">
    <location>
        <begin position="107"/>
        <end position="128"/>
    </location>
</feature>
<comment type="subunit">
    <text evidence="2">The complex is composed of two ATP-binding proteins (LsrA), two transmembrane proteins (LsrC and LsrD) and a solute-binding protein (LsrB).</text>
</comment>
<keyword evidence="8 11" id="KW-0472">Membrane</keyword>
<evidence type="ECO:0000256" key="4">
    <source>
        <dbReference type="ARBA" id="ARBA00022475"/>
    </source>
</evidence>
<comment type="function">
    <text evidence="9">Part of the ABC transporter complex LsrABCD involved in autoinducer 2 (AI-2) import. Probably responsible for the translocation of the substrate across the membrane.</text>
</comment>
<keyword evidence="3" id="KW-0813">Transport</keyword>
<protein>
    <recommendedName>
        <fullName evidence="10">Autoinducer 2 import system permease protein LsrC</fullName>
    </recommendedName>
</protein>
<evidence type="ECO:0000256" key="8">
    <source>
        <dbReference type="ARBA" id="ARBA00023136"/>
    </source>
</evidence>
<evidence type="ECO:0000256" key="1">
    <source>
        <dbReference type="ARBA" id="ARBA00004651"/>
    </source>
</evidence>
<feature type="transmembrane region" description="Helical" evidence="11">
    <location>
        <begin position="220"/>
        <end position="241"/>
    </location>
</feature>
<keyword evidence="6 11" id="KW-0812">Transmembrane</keyword>
<keyword evidence="7 11" id="KW-1133">Transmembrane helix</keyword>
<comment type="subcellular location">
    <subcellularLocation>
        <location evidence="1">Cell membrane</location>
        <topology evidence="1">Multi-pass membrane protein</topology>
    </subcellularLocation>
</comment>
<feature type="transmembrane region" description="Helical" evidence="11">
    <location>
        <begin position="307"/>
        <end position="327"/>
    </location>
</feature>
<feature type="transmembrane region" description="Helical" evidence="11">
    <location>
        <begin position="135"/>
        <end position="153"/>
    </location>
</feature>
<gene>
    <name evidence="12" type="ORF">E6H00_04730</name>
</gene>
<proteinExistence type="predicted"/>
<evidence type="ECO:0000256" key="9">
    <source>
        <dbReference type="ARBA" id="ARBA00025439"/>
    </source>
</evidence>
<accession>A0A537K5T8</accession>
<dbReference type="Pfam" id="PF02653">
    <property type="entry name" value="BPD_transp_2"/>
    <property type="match status" value="1"/>
</dbReference>
<evidence type="ECO:0000256" key="5">
    <source>
        <dbReference type="ARBA" id="ARBA00022519"/>
    </source>
</evidence>
<evidence type="ECO:0000313" key="12">
    <source>
        <dbReference type="EMBL" id="TMI91131.1"/>
    </source>
</evidence>
<reference evidence="12 13" key="1">
    <citation type="journal article" date="2019" name="Nat. Microbiol.">
        <title>Mediterranean grassland soil C-N compound turnover is dependent on rainfall and depth, and is mediated by genomically divergent microorganisms.</title>
        <authorList>
            <person name="Diamond S."/>
            <person name="Andeer P.F."/>
            <person name="Li Z."/>
            <person name="Crits-Christoph A."/>
            <person name="Burstein D."/>
            <person name="Anantharaman K."/>
            <person name="Lane K.R."/>
            <person name="Thomas B.C."/>
            <person name="Pan C."/>
            <person name="Northen T.R."/>
            <person name="Banfield J.F."/>
        </authorList>
    </citation>
    <scope>NUCLEOTIDE SEQUENCE [LARGE SCALE GENOMIC DNA]</scope>
    <source>
        <strain evidence="12">NP_3</strain>
    </source>
</reference>
<organism evidence="12 13">
    <name type="scientific">Candidatus Segetimicrobium genomatis</name>
    <dbReference type="NCBI Taxonomy" id="2569760"/>
    <lineage>
        <taxon>Bacteria</taxon>
        <taxon>Bacillati</taxon>
        <taxon>Candidatus Sysuimicrobiota</taxon>
        <taxon>Candidatus Sysuimicrobiia</taxon>
        <taxon>Candidatus Sysuimicrobiales</taxon>
        <taxon>Candidatus Segetimicrobiaceae</taxon>
        <taxon>Candidatus Segetimicrobium</taxon>
    </lineage>
</organism>
<dbReference type="GO" id="GO:0005886">
    <property type="term" value="C:plasma membrane"/>
    <property type="evidence" value="ECO:0007669"/>
    <property type="project" value="UniProtKB-SubCell"/>
</dbReference>
<evidence type="ECO:0000256" key="11">
    <source>
        <dbReference type="SAM" id="Phobius"/>
    </source>
</evidence>
<evidence type="ECO:0000256" key="6">
    <source>
        <dbReference type="ARBA" id="ARBA00022692"/>
    </source>
</evidence>
<dbReference type="EMBL" id="VBAK01000104">
    <property type="protein sequence ID" value="TMI91131.1"/>
    <property type="molecule type" value="Genomic_DNA"/>
</dbReference>
<evidence type="ECO:0000256" key="3">
    <source>
        <dbReference type="ARBA" id="ARBA00022448"/>
    </source>
</evidence>
<name>A0A537K5T8_9BACT</name>
<feature type="transmembrane region" description="Helical" evidence="11">
    <location>
        <begin position="280"/>
        <end position="301"/>
    </location>
</feature>
<evidence type="ECO:0000256" key="7">
    <source>
        <dbReference type="ARBA" id="ARBA00022989"/>
    </source>
</evidence>
<feature type="transmembrane region" description="Helical" evidence="11">
    <location>
        <begin position="22"/>
        <end position="43"/>
    </location>
</feature>
<evidence type="ECO:0000256" key="10">
    <source>
        <dbReference type="ARBA" id="ARBA00039382"/>
    </source>
</evidence>
<feature type="transmembrane region" description="Helical" evidence="11">
    <location>
        <begin position="173"/>
        <end position="193"/>
    </location>
</feature>
<dbReference type="PANTHER" id="PTHR32196:SF29">
    <property type="entry name" value="AUTOINDUCER 2 IMPORT SYSTEM PERMEASE PROTEIN LSRC"/>
    <property type="match status" value="1"/>
</dbReference>
<comment type="caution">
    <text evidence="12">The sequence shown here is derived from an EMBL/GenBank/DDBJ whole genome shotgun (WGS) entry which is preliminary data.</text>
</comment>
<dbReference type="PANTHER" id="PTHR32196">
    <property type="entry name" value="ABC TRANSPORTER PERMEASE PROTEIN YPHD-RELATED-RELATED"/>
    <property type="match status" value="1"/>
</dbReference>
<dbReference type="Proteomes" id="UP000318509">
    <property type="component" value="Unassembled WGS sequence"/>
</dbReference>
<sequence>MSAPAARPAAGDRFRRYALRNASLLLSYLVLTVMGLYYVGYAAGHGQLSVFSVTSVFNNTMPLLVAAIGQTMVVLTGGIDLSVGSIISLSNSLAAVHMQDSAGSVLAWSGLILLIGAATGAANGALVAVGRIQPILVTLASLSVWAGVALFVLPQPGGAIPPGFTALLAGNAWQIVPASAVVLGALIVFWIVFRRTGLAVALYAVGNDERSARANGVPVAAAKIAAYTLSGLFAALAGLYLSAVTTSGDATTGAVYTLTSIAAVVLGGVSLFGGRGSATGSMAGAFVLTLIVNILFFANINPLLQEFFQGLVLILAMAASVLVNVVLGRTG</sequence>
<feature type="transmembrane region" description="Helical" evidence="11">
    <location>
        <begin position="253"/>
        <end position="273"/>
    </location>
</feature>
<evidence type="ECO:0000313" key="13">
    <source>
        <dbReference type="Proteomes" id="UP000318509"/>
    </source>
</evidence>
<dbReference type="GO" id="GO:0022857">
    <property type="term" value="F:transmembrane transporter activity"/>
    <property type="evidence" value="ECO:0007669"/>
    <property type="project" value="InterPro"/>
</dbReference>
<keyword evidence="4" id="KW-1003">Cell membrane</keyword>
<dbReference type="AlphaFoldDB" id="A0A537K5T8"/>
<evidence type="ECO:0000256" key="2">
    <source>
        <dbReference type="ARBA" id="ARBA00011262"/>
    </source>
</evidence>
<dbReference type="InterPro" id="IPR001851">
    <property type="entry name" value="ABC_transp_permease"/>
</dbReference>
<keyword evidence="5" id="KW-0997">Cell inner membrane</keyword>